<feature type="domain" description="Peptidase M12A" evidence="21">
    <location>
        <begin position="83"/>
        <end position="281"/>
    </location>
</feature>
<dbReference type="InterPro" id="IPR012677">
    <property type="entry name" value="Nucleotide-bd_a/b_plait_sf"/>
</dbReference>
<evidence type="ECO:0000256" key="18">
    <source>
        <dbReference type="RuleBase" id="RU361183"/>
    </source>
</evidence>
<name>A0A4Z2CFT6_9TELE</name>
<dbReference type="SMART" id="SM00235">
    <property type="entry name" value="ZnMc"/>
    <property type="match status" value="1"/>
</dbReference>
<dbReference type="GO" id="GO:0006508">
    <property type="term" value="P:proteolysis"/>
    <property type="evidence" value="ECO:0007669"/>
    <property type="project" value="UniProtKB-KW"/>
</dbReference>
<dbReference type="Gene3D" id="3.30.1370.10">
    <property type="entry name" value="K Homology domain, type 1"/>
    <property type="match status" value="2"/>
</dbReference>
<dbReference type="InterPro" id="IPR035979">
    <property type="entry name" value="RBD_domain_sf"/>
</dbReference>
<evidence type="ECO:0000256" key="9">
    <source>
        <dbReference type="ARBA" id="ARBA00022845"/>
    </source>
</evidence>
<dbReference type="AlphaFoldDB" id="A0A4Z2CFT6"/>
<dbReference type="EMBL" id="SWLE01000001">
    <property type="protein sequence ID" value="TNN03093.1"/>
    <property type="molecule type" value="Genomic_DNA"/>
</dbReference>
<feature type="binding site" evidence="17">
    <location>
        <position position="191"/>
    </location>
    <ligand>
        <name>Zn(2+)</name>
        <dbReference type="ChEBI" id="CHEBI:29105"/>
        <note>catalytic</note>
    </ligand>
</feature>
<reference evidence="22 23" key="1">
    <citation type="submission" date="2019-04" db="EMBL/GenBank/DDBJ databases">
        <title>The sequence and de novo assembly of Takifugu bimaculatus genome using PacBio and Hi-C technologies.</title>
        <authorList>
            <person name="Xu P."/>
            <person name="Liu B."/>
            <person name="Zhou Z."/>
        </authorList>
    </citation>
    <scope>NUCLEOTIDE SEQUENCE [LARGE SCALE GENOMIC DNA]</scope>
    <source>
        <strain evidence="22">TB-2018</strain>
        <tissue evidence="22">Muscle</tissue>
    </source>
</reference>
<dbReference type="Gene3D" id="3.30.70.330">
    <property type="match status" value="2"/>
</dbReference>
<dbReference type="CDD" id="cd04283">
    <property type="entry name" value="ZnMc_hatching_enzyme"/>
    <property type="match status" value="1"/>
</dbReference>
<dbReference type="Gene3D" id="3.30.310.210">
    <property type="match status" value="1"/>
</dbReference>
<feature type="chain" id="PRO_5021491593" description="Metalloendopeptidase" evidence="18">
    <location>
        <begin position="21"/>
        <end position="805"/>
    </location>
</feature>
<dbReference type="PROSITE" id="PS50084">
    <property type="entry name" value="KH_TYPE_1"/>
    <property type="match status" value="3"/>
</dbReference>
<dbReference type="SMART" id="SM00322">
    <property type="entry name" value="KH"/>
    <property type="match status" value="2"/>
</dbReference>
<dbReference type="InterPro" id="IPR036612">
    <property type="entry name" value="KH_dom_type_1_sf"/>
</dbReference>
<dbReference type="CDD" id="cd22491">
    <property type="entry name" value="KH-I_IGF2BP2_rpt1"/>
    <property type="match status" value="1"/>
</dbReference>
<evidence type="ECO:0000256" key="2">
    <source>
        <dbReference type="ARBA" id="ARBA00022448"/>
    </source>
</evidence>
<feature type="binding site" evidence="17">
    <location>
        <position position="185"/>
    </location>
    <ligand>
        <name>Zn(2+)</name>
        <dbReference type="ChEBI" id="CHEBI:29105"/>
        <note>catalytic</note>
    </ligand>
</feature>
<evidence type="ECO:0000256" key="14">
    <source>
        <dbReference type="ARBA" id="ARBA00023329"/>
    </source>
</evidence>
<dbReference type="InterPro" id="IPR000504">
    <property type="entry name" value="RRM_dom"/>
</dbReference>
<evidence type="ECO:0000256" key="16">
    <source>
        <dbReference type="PROSITE-ProRule" id="PRU00176"/>
    </source>
</evidence>
<feature type="active site" evidence="17">
    <location>
        <position position="182"/>
    </location>
</feature>
<keyword evidence="12" id="KW-1015">Disulfide bond</keyword>
<dbReference type="FunFam" id="3.40.390.10:FF:000040">
    <property type="entry name" value="Metalloendopeptidase"/>
    <property type="match status" value="1"/>
</dbReference>
<evidence type="ECO:0000256" key="13">
    <source>
        <dbReference type="ARBA" id="ARBA00023180"/>
    </source>
</evidence>
<keyword evidence="2" id="KW-0813">Transport</keyword>
<feature type="binding site" evidence="17">
    <location>
        <position position="181"/>
    </location>
    <ligand>
        <name>Zn(2+)</name>
        <dbReference type="ChEBI" id="CHEBI:29105"/>
        <note>catalytic</note>
    </ligand>
</feature>
<organism evidence="22 23">
    <name type="scientific">Takifugu bimaculatus</name>
    <dbReference type="NCBI Taxonomy" id="433685"/>
    <lineage>
        <taxon>Eukaryota</taxon>
        <taxon>Metazoa</taxon>
        <taxon>Chordata</taxon>
        <taxon>Craniata</taxon>
        <taxon>Vertebrata</taxon>
        <taxon>Euteleostomi</taxon>
        <taxon>Actinopterygii</taxon>
        <taxon>Neopterygii</taxon>
        <taxon>Teleostei</taxon>
        <taxon>Neoteleostei</taxon>
        <taxon>Acanthomorphata</taxon>
        <taxon>Eupercaria</taxon>
        <taxon>Tetraodontiformes</taxon>
        <taxon>Tetradontoidea</taxon>
        <taxon>Tetraodontidae</taxon>
        <taxon>Takifugu</taxon>
    </lineage>
</organism>
<dbReference type="InterPro" id="IPR004087">
    <property type="entry name" value="KH_dom"/>
</dbReference>
<dbReference type="InterPro" id="IPR001506">
    <property type="entry name" value="Peptidase_M12A"/>
</dbReference>
<evidence type="ECO:0000256" key="1">
    <source>
        <dbReference type="ARBA" id="ARBA00009094"/>
    </source>
</evidence>
<comment type="subcellular location">
    <subcellularLocation>
        <location evidence="15">Zymogen granule</location>
    </subcellularLocation>
</comment>
<dbReference type="Pfam" id="PF01400">
    <property type="entry name" value="Astacin"/>
    <property type="match status" value="1"/>
</dbReference>
<dbReference type="GO" id="GO:0051028">
    <property type="term" value="P:mRNA transport"/>
    <property type="evidence" value="ECO:0007669"/>
    <property type="project" value="UniProtKB-KW"/>
</dbReference>
<dbReference type="GO" id="GO:0004222">
    <property type="term" value="F:metalloendopeptidase activity"/>
    <property type="evidence" value="ECO:0007669"/>
    <property type="project" value="UniProtKB-UniRule"/>
</dbReference>
<protein>
    <recommendedName>
        <fullName evidence="18">Metalloendopeptidase</fullName>
        <ecNumber evidence="18">3.4.24.-</ecNumber>
    </recommendedName>
</protein>
<evidence type="ECO:0000259" key="21">
    <source>
        <dbReference type="PROSITE" id="PS51864"/>
    </source>
</evidence>
<feature type="domain" description="RRM" evidence="20">
    <location>
        <begin position="416"/>
        <end position="491"/>
    </location>
</feature>
<dbReference type="InterPro" id="IPR024079">
    <property type="entry name" value="MetalloPept_cat_dom_sf"/>
</dbReference>
<evidence type="ECO:0000256" key="3">
    <source>
        <dbReference type="ARBA" id="ARBA00022670"/>
    </source>
</evidence>
<dbReference type="InterPro" id="IPR009019">
    <property type="entry name" value="KH_sf_prok-type"/>
</dbReference>
<evidence type="ECO:0000256" key="15">
    <source>
        <dbReference type="ARBA" id="ARBA00024324"/>
    </source>
</evidence>
<dbReference type="InterPro" id="IPR006026">
    <property type="entry name" value="Peptidase_Metallo"/>
</dbReference>
<keyword evidence="8 17" id="KW-0862">Zinc</keyword>
<dbReference type="Pfam" id="PF00013">
    <property type="entry name" value="KH_1"/>
    <property type="match status" value="3"/>
</dbReference>
<comment type="caution">
    <text evidence="17">Lacks conserved residue(s) required for the propagation of feature annotation.</text>
</comment>
<dbReference type="SMART" id="SM00360">
    <property type="entry name" value="RRM"/>
    <property type="match status" value="2"/>
</dbReference>
<keyword evidence="6 17" id="KW-0378">Hydrolase</keyword>
<keyword evidence="3 17" id="KW-0645">Protease</keyword>
<dbReference type="PANTHER" id="PTHR10127">
    <property type="entry name" value="DISCOIDIN, CUB, EGF, LAMININ , AND ZINC METALLOPROTEASE DOMAIN CONTAINING"/>
    <property type="match status" value="1"/>
</dbReference>
<dbReference type="PRINTS" id="PR00480">
    <property type="entry name" value="ASTACIN"/>
</dbReference>
<feature type="domain" description="RRM" evidence="20">
    <location>
        <begin position="337"/>
        <end position="410"/>
    </location>
</feature>
<proteinExistence type="inferred from homology"/>
<dbReference type="Proteomes" id="UP000516260">
    <property type="component" value="Chromosome 1"/>
</dbReference>
<keyword evidence="14" id="KW-0968">Cytoplasmic vesicle</keyword>
<dbReference type="SUPFAM" id="SSF54928">
    <property type="entry name" value="RNA-binding domain, RBD"/>
    <property type="match status" value="1"/>
</dbReference>
<keyword evidence="13" id="KW-0325">Glycoprotein</keyword>
<keyword evidence="11" id="KW-0865">Zymogen</keyword>
<feature type="compositionally biased region" description="Polar residues" evidence="19">
    <location>
        <begin position="510"/>
        <end position="519"/>
    </location>
</feature>
<evidence type="ECO:0000256" key="8">
    <source>
        <dbReference type="ARBA" id="ARBA00022833"/>
    </source>
</evidence>
<keyword evidence="5 18" id="KW-0732">Signal</keyword>
<evidence type="ECO:0000256" key="12">
    <source>
        <dbReference type="ARBA" id="ARBA00023157"/>
    </source>
</evidence>
<evidence type="ECO:0000256" key="10">
    <source>
        <dbReference type="ARBA" id="ARBA00023049"/>
    </source>
</evidence>
<dbReference type="InterPro" id="IPR004088">
    <property type="entry name" value="KH_dom_type_1"/>
</dbReference>
<dbReference type="SUPFAM" id="SSF55486">
    <property type="entry name" value="Metalloproteases ('zincins'), catalytic domain"/>
    <property type="match status" value="1"/>
</dbReference>
<evidence type="ECO:0000313" key="23">
    <source>
        <dbReference type="Proteomes" id="UP000516260"/>
    </source>
</evidence>
<evidence type="ECO:0000256" key="17">
    <source>
        <dbReference type="PROSITE-ProRule" id="PRU01211"/>
    </source>
</evidence>
<evidence type="ECO:0000259" key="20">
    <source>
        <dbReference type="PROSITE" id="PS50102"/>
    </source>
</evidence>
<feature type="signal peptide" evidence="18">
    <location>
        <begin position="1"/>
        <end position="20"/>
    </location>
</feature>
<evidence type="ECO:0000256" key="5">
    <source>
        <dbReference type="ARBA" id="ARBA00022729"/>
    </source>
</evidence>
<dbReference type="Pfam" id="PF00076">
    <property type="entry name" value="RRM_1"/>
    <property type="match status" value="2"/>
</dbReference>
<keyword evidence="4 17" id="KW-0479">Metal-binding</keyword>
<dbReference type="GO" id="GO:0003723">
    <property type="term" value="F:RNA binding"/>
    <property type="evidence" value="ECO:0007669"/>
    <property type="project" value="UniProtKB-UniRule"/>
</dbReference>
<dbReference type="GO" id="GO:0042588">
    <property type="term" value="C:zymogen granule"/>
    <property type="evidence" value="ECO:0007669"/>
    <property type="project" value="UniProtKB-SubCell"/>
</dbReference>
<dbReference type="SUPFAM" id="SSF54791">
    <property type="entry name" value="Eukaryotic type KH-domain (KH-domain type I)"/>
    <property type="match status" value="2"/>
</dbReference>
<keyword evidence="9" id="KW-0810">Translation regulation</keyword>
<feature type="region of interest" description="Disordered" evidence="19">
    <location>
        <begin position="493"/>
        <end position="531"/>
    </location>
</feature>
<keyword evidence="16" id="KW-0694">RNA-binding</keyword>
<keyword evidence="7" id="KW-0509">mRNA transport</keyword>
<evidence type="ECO:0000256" key="19">
    <source>
        <dbReference type="SAM" id="MobiDB-lite"/>
    </source>
</evidence>
<evidence type="ECO:0000256" key="4">
    <source>
        <dbReference type="ARBA" id="ARBA00022723"/>
    </source>
</evidence>
<dbReference type="Gene3D" id="3.40.390.10">
    <property type="entry name" value="Collagenase (Catalytic Domain)"/>
    <property type="match status" value="1"/>
</dbReference>
<dbReference type="PROSITE" id="PS50102">
    <property type="entry name" value="RRM"/>
    <property type="match status" value="2"/>
</dbReference>
<evidence type="ECO:0000256" key="7">
    <source>
        <dbReference type="ARBA" id="ARBA00022816"/>
    </source>
</evidence>
<dbReference type="PROSITE" id="PS51864">
    <property type="entry name" value="ASTACIN"/>
    <property type="match status" value="1"/>
</dbReference>
<dbReference type="PANTHER" id="PTHR10127:SF838">
    <property type="entry name" value="METALLOENDOPEPTIDASE"/>
    <property type="match status" value="1"/>
</dbReference>
<evidence type="ECO:0000256" key="6">
    <source>
        <dbReference type="ARBA" id="ARBA00022801"/>
    </source>
</evidence>
<comment type="cofactor">
    <cofactor evidence="17 18">
        <name>Zn(2+)</name>
        <dbReference type="ChEBI" id="CHEBI:29105"/>
    </cofactor>
    <text evidence="17 18">Binds 1 zinc ion per subunit.</text>
</comment>
<dbReference type="EC" id="3.4.24.-" evidence="18"/>
<evidence type="ECO:0000313" key="22">
    <source>
        <dbReference type="EMBL" id="TNN03093.1"/>
    </source>
</evidence>
<gene>
    <name evidence="22" type="ORF">fugu_000122</name>
</gene>
<dbReference type="SUPFAM" id="SSF54814">
    <property type="entry name" value="Prokaryotic type KH domain (KH-domain type II)"/>
    <property type="match status" value="1"/>
</dbReference>
<sequence>MHSTLLLLGILCGLLTQAHALPVKNTTEVQEGKVRLKRKYSDEVLDRDDMTAMDQILLVNNKLKLPRGMSLKDGDIASSYLRSALICPGNACLWPKAIDGFVYVPYIISPIYDDMDRITIEGGMQDISSGTCIKFIPRTHEPNFLDIQPRYGCWSFLGQTGGSQILSLQTPGCMWSGVAAHELMHALGFVHEQSRSDRDNYVTIVWKNIMADQLHNFRKQVTNNLNSPYDYGSLMHYGRYAFSEDGGPTIIPKPDPYIPIGQRDGPSHLDLHKINTLYDCEVVLAAPGTPDTDVIRGVATGMAAMMTGNTTAQTGSYCFCSGAGINTKGKGVWVNMNKLYVGNLSPSVTVEDLKQFFGENNLPVPDQVLLKSGYAFVDFPDQNSAIKAIESLSGKVELHGKVIEVDYSVPKKLRSRKIQIRNIPPHLQWEVLDGLLAQHGTVENVEQVNTDTETAVVNVTYSTKEEAKEAIEKLTGHQFDDYSFKVSYIADMDAAPPDQAPRTRRGGRLSRNQGASQPGPSGEFGAPRTTQQDLRIIVPTQYVGAIIGKEGLTIKNVTKQTQSKVDIHRKENAGAAEKPITIHSTPEGCSAACRMIMEIMQKEANETKAMEDIPLKIIASNNYIGRLIGKQGRNLKKIEEETGTKITISSIKEFQIGRVKGSLEACCNAEVEIMKKLREAYENDIAAINQQTSLIPGLNLNALGIFSSTLPVLSPAAGPRSTMPPVGPAGYNPFLGHSSHLSSLYGVPPASAIPHQHAAQEQEVAYLFIPTQAVGALIGKKGQHIKQLAHFAGASIKVRFPVPTA</sequence>
<dbReference type="CDD" id="cd12629">
    <property type="entry name" value="RRM2_IGF2BP2"/>
    <property type="match status" value="1"/>
</dbReference>
<comment type="caution">
    <text evidence="22">The sequence shown here is derived from an EMBL/GenBank/DDBJ whole genome shotgun (WGS) entry which is preliminary data.</text>
</comment>
<comment type="similarity">
    <text evidence="1">Belongs to the RRM IMP/VICKZ family.</text>
</comment>
<evidence type="ECO:0000256" key="11">
    <source>
        <dbReference type="ARBA" id="ARBA00023145"/>
    </source>
</evidence>
<dbReference type="GO" id="GO:0008270">
    <property type="term" value="F:zinc ion binding"/>
    <property type="evidence" value="ECO:0007669"/>
    <property type="project" value="UniProtKB-UniRule"/>
</dbReference>
<keyword evidence="10 17" id="KW-0482">Metalloprotease</keyword>
<dbReference type="InterPro" id="IPR034039">
    <property type="entry name" value="ZnMP_hatching_enz"/>
</dbReference>
<dbReference type="GO" id="GO:0006417">
    <property type="term" value="P:regulation of translation"/>
    <property type="evidence" value="ECO:0007669"/>
    <property type="project" value="UniProtKB-KW"/>
</dbReference>
<accession>A0A4Z2CFT6</accession>
<keyword evidence="23" id="KW-1185">Reference proteome</keyword>